<proteinExistence type="predicted"/>
<organism evidence="1 2">
    <name type="scientific">Limnothrix redekei LRLZ20PSL1</name>
    <dbReference type="NCBI Taxonomy" id="3112953"/>
    <lineage>
        <taxon>Bacteria</taxon>
        <taxon>Bacillati</taxon>
        <taxon>Cyanobacteriota</taxon>
        <taxon>Cyanophyceae</taxon>
        <taxon>Pseudanabaenales</taxon>
        <taxon>Pseudanabaenaceae</taxon>
        <taxon>Limnothrix</taxon>
    </lineage>
</organism>
<dbReference type="RefSeq" id="WP_393010690.1">
    <property type="nucleotide sequence ID" value="NZ_JAZAQF010000016.1"/>
</dbReference>
<dbReference type="InterPro" id="IPR019117">
    <property type="entry name" value="CRISPR-assoc_protein_Cmr3"/>
</dbReference>
<gene>
    <name evidence="1" type="ORF">VPK24_03005</name>
</gene>
<keyword evidence="2" id="KW-1185">Reference proteome</keyword>
<evidence type="ECO:0000313" key="2">
    <source>
        <dbReference type="Proteomes" id="UP001604335"/>
    </source>
</evidence>
<dbReference type="Proteomes" id="UP001604335">
    <property type="component" value="Unassembled WGS sequence"/>
</dbReference>
<dbReference type="Pfam" id="PF09700">
    <property type="entry name" value="Cas_Cmr3"/>
    <property type="match status" value="1"/>
</dbReference>
<comment type="caution">
    <text evidence="1">The sequence shown here is derived from an EMBL/GenBank/DDBJ whole genome shotgun (WGS) entry which is preliminary data.</text>
</comment>
<protein>
    <submittedName>
        <fullName evidence="1">Type III-B CRISPR module-associated Cmr3 family protein</fullName>
    </submittedName>
</protein>
<accession>A0ABW7C6U1</accession>
<name>A0ABW7C6U1_9CYAN</name>
<dbReference type="EMBL" id="JAZAQF010000016">
    <property type="protein sequence ID" value="MFG3816593.1"/>
    <property type="molecule type" value="Genomic_DNA"/>
</dbReference>
<evidence type="ECO:0000313" key="1">
    <source>
        <dbReference type="EMBL" id="MFG3816593.1"/>
    </source>
</evidence>
<sequence length="374" mass="43017">MSQFKSLITVSPLGFMYASAGGFLSPENLVGKSNYKFPPDSAAIAGLILNANRSQCFADPQILKQQLTVAGPFWAYTDHPFEFYVPMSRHQIIDNKASDEWSLQRKERPESLGETRDPLPDSDYLNQYRWHRSKQDLKPASSATWQLIDTWGWSRDEIRQDARYLKATPWQSTSFLHPRMKGDECHVLEKNGLFLENVVQIPEDICLVYLTNLETLELNGWHRFGGEGHLVEIANEPIDEQHPLNRLLAQKISRAFALITPAAWGSNNLSYRYPQHPTFPKRDLKLLMDKPVPYRYRVGQNKDDPRKGRRLGRGRYAVPSGSVYVFREPLNMTWWEFPEEWFPKEGFSLKQLGCGLCLPVEIQGVPECTTKRSA</sequence>
<reference evidence="2" key="1">
    <citation type="journal article" date="2024" name="Algal Res.">
        <title>Biochemical, toxicological and genomic investigation of a high-biomass producing Limnothrix strain isolated from Italian shallow drinking water reservoir.</title>
        <authorList>
            <person name="Simonazzi M."/>
            <person name="Shishido T.K."/>
            <person name="Delbaje E."/>
            <person name="Wahlsten M."/>
            <person name="Fewer D.P."/>
            <person name="Sivonen K."/>
            <person name="Pezzolesi L."/>
            <person name="Pistocchi R."/>
        </authorList>
    </citation>
    <scope>NUCLEOTIDE SEQUENCE [LARGE SCALE GENOMIC DNA]</scope>
    <source>
        <strain evidence="2">LRLZ20PSL1</strain>
    </source>
</reference>